<reference evidence="2 3" key="1">
    <citation type="submission" date="2016-07" db="EMBL/GenBank/DDBJ databases">
        <title>Multiple horizontal gene transfer events from other fungi enriched the ability of initially mycotrophic Trichoderma (Ascomycota) to feed on dead plant biomass.</title>
        <authorList>
            <consortium name="DOE Joint Genome Institute"/>
            <person name="Aerts A."/>
            <person name="Atanasova L."/>
            <person name="Chenthamara K."/>
            <person name="Zhang J."/>
            <person name="Grujic M."/>
            <person name="Henrissat B."/>
            <person name="Kuo A."/>
            <person name="Salamov A."/>
            <person name="Lipzen A."/>
            <person name="Labutti K."/>
            <person name="Barry K."/>
            <person name="Miao Y."/>
            <person name="Rahimi M.J."/>
            <person name="Shen Q."/>
            <person name="Grigoriev I.V."/>
            <person name="Kubicek C.P."/>
            <person name="Druzhinina I.S."/>
        </authorList>
    </citation>
    <scope>NUCLEOTIDE SEQUENCE [LARGE SCALE GENOMIC DNA]</scope>
    <source>
        <strain evidence="2 3">ATCC 18648</strain>
    </source>
</reference>
<name>A0A2T4BXU9_TRILO</name>
<gene>
    <name evidence="2" type="ORF">M440DRAFT_109332</name>
</gene>
<proteinExistence type="predicted"/>
<keyword evidence="3" id="KW-1185">Reference proteome</keyword>
<sequence>MRMSALCPGGWVTTGGMTILKRMQTQAPHAARSSAPSNDRSNERHRRQPAGLLPERGGKSDKIQSGGWEFFPGIAAADPASGGLPPPRGCGRRGHCSARSFVSADHRSRHSFQPVGCRNHILHVDNSVTFGKTLSPLTTADRPRSAVHWLLIQVSQLSSRAPSCHTAASIF</sequence>
<accession>A0A2T4BXU9</accession>
<feature type="region of interest" description="Disordered" evidence="1">
    <location>
        <begin position="24"/>
        <end position="60"/>
    </location>
</feature>
<evidence type="ECO:0000256" key="1">
    <source>
        <dbReference type="SAM" id="MobiDB-lite"/>
    </source>
</evidence>
<evidence type="ECO:0000313" key="2">
    <source>
        <dbReference type="EMBL" id="PTB74157.1"/>
    </source>
</evidence>
<dbReference type="EMBL" id="KZ679136">
    <property type="protein sequence ID" value="PTB74157.1"/>
    <property type="molecule type" value="Genomic_DNA"/>
</dbReference>
<dbReference type="AlphaFoldDB" id="A0A2T4BXU9"/>
<organism evidence="2 3">
    <name type="scientific">Trichoderma longibrachiatum ATCC 18648</name>
    <dbReference type="NCBI Taxonomy" id="983965"/>
    <lineage>
        <taxon>Eukaryota</taxon>
        <taxon>Fungi</taxon>
        <taxon>Dikarya</taxon>
        <taxon>Ascomycota</taxon>
        <taxon>Pezizomycotina</taxon>
        <taxon>Sordariomycetes</taxon>
        <taxon>Hypocreomycetidae</taxon>
        <taxon>Hypocreales</taxon>
        <taxon>Hypocreaceae</taxon>
        <taxon>Trichoderma</taxon>
    </lineage>
</organism>
<dbReference type="Proteomes" id="UP000240760">
    <property type="component" value="Unassembled WGS sequence"/>
</dbReference>
<evidence type="ECO:0000313" key="3">
    <source>
        <dbReference type="Proteomes" id="UP000240760"/>
    </source>
</evidence>
<protein>
    <submittedName>
        <fullName evidence="2">Uncharacterized protein</fullName>
    </submittedName>
</protein>